<dbReference type="RefSeq" id="WP_067424880.1">
    <property type="nucleotide sequence ID" value="NZ_CBCPID010000003.1"/>
</dbReference>
<comment type="caution">
    <text evidence="2">The sequence shown here is derived from an EMBL/GenBank/DDBJ whole genome shotgun (WGS) entry which is preliminary data.</text>
</comment>
<dbReference type="EMBL" id="LZEX01000034">
    <property type="protein sequence ID" value="OBU04912.1"/>
    <property type="molecule type" value="Genomic_DNA"/>
</dbReference>
<evidence type="ECO:0000313" key="2">
    <source>
        <dbReference type="EMBL" id="OBU04912.1"/>
    </source>
</evidence>
<feature type="chain" id="PRO_5008609354" evidence="1">
    <location>
        <begin position="27"/>
        <end position="133"/>
    </location>
</feature>
<protein>
    <submittedName>
        <fullName evidence="2">Uncharacterized protein</fullName>
    </submittedName>
</protein>
<keyword evidence="1" id="KW-0732">Signal</keyword>
<organism evidence="2 3">
    <name type="scientific">Morganella psychrotolerans</name>
    <dbReference type="NCBI Taxonomy" id="368603"/>
    <lineage>
        <taxon>Bacteria</taxon>
        <taxon>Pseudomonadati</taxon>
        <taxon>Pseudomonadota</taxon>
        <taxon>Gammaproteobacteria</taxon>
        <taxon>Enterobacterales</taxon>
        <taxon>Morganellaceae</taxon>
        <taxon>Morganella</taxon>
    </lineage>
</organism>
<dbReference type="Proteomes" id="UP000092247">
    <property type="component" value="Unassembled WGS sequence"/>
</dbReference>
<sequence>MITRSVITKNILVAAGLTLAAFSAFSAEPVCKATVHDPESYDYTDECYYSGTNLLQTYSLYRNTGSNRDYMTEKLTAGTNQSFSNFGNAVDLEYQWKGNNHLTLIQQFGGGIDTITFDYDGKGTTVLMERSPD</sequence>
<reference evidence="2 3" key="1">
    <citation type="submission" date="2016-06" db="EMBL/GenBank/DDBJ databases">
        <authorList>
            <person name="Kjaerup R.B."/>
            <person name="Dalgaard T.S."/>
            <person name="Juul-Madsen H.R."/>
        </authorList>
    </citation>
    <scope>NUCLEOTIDE SEQUENCE [LARGE SCALE GENOMIC DNA]</scope>
    <source>
        <strain evidence="2 3">GCSL-Mp3</strain>
    </source>
</reference>
<gene>
    <name evidence="2" type="ORF">AYY17_08460</name>
</gene>
<dbReference type="AlphaFoldDB" id="A0A1B8H758"/>
<evidence type="ECO:0000256" key="1">
    <source>
        <dbReference type="SAM" id="SignalP"/>
    </source>
</evidence>
<accession>A0A1B8H758</accession>
<name>A0A1B8H758_9GAMM</name>
<proteinExistence type="predicted"/>
<feature type="signal peptide" evidence="1">
    <location>
        <begin position="1"/>
        <end position="26"/>
    </location>
</feature>
<evidence type="ECO:0000313" key="3">
    <source>
        <dbReference type="Proteomes" id="UP000092247"/>
    </source>
</evidence>